<organism evidence="3 4">
    <name type="scientific">Sediminibacterium roseum</name>
    <dbReference type="NCBI Taxonomy" id="1978412"/>
    <lineage>
        <taxon>Bacteria</taxon>
        <taxon>Pseudomonadati</taxon>
        <taxon>Bacteroidota</taxon>
        <taxon>Chitinophagia</taxon>
        <taxon>Chitinophagales</taxon>
        <taxon>Chitinophagaceae</taxon>
        <taxon>Sediminibacterium</taxon>
    </lineage>
</organism>
<feature type="compositionally biased region" description="Basic residues" evidence="1">
    <location>
        <begin position="1"/>
        <end position="65"/>
    </location>
</feature>
<dbReference type="CDD" id="cd10567">
    <property type="entry name" value="SWIB-MDM2_like"/>
    <property type="match status" value="1"/>
</dbReference>
<dbReference type="InterPro" id="IPR036885">
    <property type="entry name" value="SWIB_MDM2_dom_sf"/>
</dbReference>
<reference evidence="3 4" key="1">
    <citation type="submission" date="2020-01" db="EMBL/GenBank/DDBJ databases">
        <title>Genome analysis.</title>
        <authorList>
            <person name="Wu S."/>
            <person name="Wang G."/>
        </authorList>
    </citation>
    <scope>NUCLEOTIDE SEQUENCE [LARGE SCALE GENOMIC DNA]</scope>
    <source>
        <strain evidence="3 4">SYL130</strain>
    </source>
</reference>
<dbReference type="InterPro" id="IPR003121">
    <property type="entry name" value="SWIB_MDM2_domain"/>
</dbReference>
<gene>
    <name evidence="3" type="ORF">GWC95_05505</name>
</gene>
<evidence type="ECO:0000313" key="4">
    <source>
        <dbReference type="Proteomes" id="UP000753802"/>
    </source>
</evidence>
<dbReference type="SUPFAM" id="SSF47592">
    <property type="entry name" value="SWIB/MDM2 domain"/>
    <property type="match status" value="1"/>
</dbReference>
<evidence type="ECO:0000313" key="3">
    <source>
        <dbReference type="EMBL" id="NCI49368.1"/>
    </source>
</evidence>
<keyword evidence="4" id="KW-1185">Reference proteome</keyword>
<comment type="caution">
    <text evidence="3">The sequence shown here is derived from an EMBL/GenBank/DDBJ whole genome shotgun (WGS) entry which is preliminary data.</text>
</comment>
<dbReference type="Gene3D" id="1.10.245.10">
    <property type="entry name" value="SWIB/MDM2 domain"/>
    <property type="match status" value="1"/>
</dbReference>
<dbReference type="Proteomes" id="UP000753802">
    <property type="component" value="Unassembled WGS sequence"/>
</dbReference>
<dbReference type="SMART" id="SM00151">
    <property type="entry name" value="SWIB"/>
    <property type="match status" value="1"/>
</dbReference>
<name>A0ABW9ZQJ5_9BACT</name>
<evidence type="ECO:0000259" key="2">
    <source>
        <dbReference type="PROSITE" id="PS51925"/>
    </source>
</evidence>
<feature type="region of interest" description="Disordered" evidence="1">
    <location>
        <begin position="1"/>
        <end position="70"/>
    </location>
</feature>
<dbReference type="InterPro" id="IPR019835">
    <property type="entry name" value="SWIB_domain"/>
</dbReference>
<protein>
    <recommendedName>
        <fullName evidence="2">DM2 domain-containing protein</fullName>
    </recommendedName>
</protein>
<dbReference type="EMBL" id="JAACJS010000011">
    <property type="protein sequence ID" value="NCI49368.1"/>
    <property type="molecule type" value="Genomic_DNA"/>
</dbReference>
<dbReference type="PROSITE" id="PS51925">
    <property type="entry name" value="SWIB_MDM2"/>
    <property type="match status" value="1"/>
</dbReference>
<dbReference type="PANTHER" id="PTHR13844">
    <property type="entry name" value="SWI/SNF-RELATED MATRIX-ASSOCIATED ACTIN-DEPENDENT REGULATOR OF CHROMATIN SUBFAMILY D"/>
    <property type="match status" value="1"/>
</dbReference>
<proteinExistence type="predicted"/>
<sequence>MAKAKKAAPKKAAKKAAPKKAAPKKAAPKKAAPKKAAKKAAPKKAAPKKAAKKAAPKKAKTKRKLNPALMQPLNIGDKLAAVVGNKPMPRSAIVKKLWEYFKKNGLQDSKNKRMINADATLKPLFGKDQVSMFDIGKIISKNVK</sequence>
<accession>A0ABW9ZQJ5</accession>
<feature type="domain" description="DM2" evidence="2">
    <location>
        <begin position="68"/>
        <end position="144"/>
    </location>
</feature>
<dbReference type="Pfam" id="PF02201">
    <property type="entry name" value="SWIB"/>
    <property type="match status" value="1"/>
</dbReference>
<evidence type="ECO:0000256" key="1">
    <source>
        <dbReference type="SAM" id="MobiDB-lite"/>
    </source>
</evidence>
<dbReference type="RefSeq" id="WP_161817695.1">
    <property type="nucleotide sequence ID" value="NZ_JAACJS010000011.1"/>
</dbReference>